<dbReference type="GO" id="GO:0003723">
    <property type="term" value="F:RNA binding"/>
    <property type="evidence" value="ECO:0007669"/>
    <property type="project" value="TreeGrafter"/>
</dbReference>
<name>A0A182W771_9DIPT</name>
<dbReference type="InterPro" id="IPR027417">
    <property type="entry name" value="P-loop_NTPase"/>
</dbReference>
<protein>
    <recommendedName>
        <fullName evidence="2">Helicase-associated domain-containing protein</fullName>
    </recommendedName>
</protein>
<dbReference type="Pfam" id="PF07717">
    <property type="entry name" value="OB_NTP_bind"/>
    <property type="match status" value="1"/>
</dbReference>
<dbReference type="Pfam" id="PF21010">
    <property type="entry name" value="HA2_C"/>
    <property type="match status" value="1"/>
</dbReference>
<evidence type="ECO:0000259" key="2">
    <source>
        <dbReference type="SMART" id="SM00847"/>
    </source>
</evidence>
<evidence type="ECO:0000256" key="1">
    <source>
        <dbReference type="PROSITE-ProRule" id="PRU00023"/>
    </source>
</evidence>
<dbReference type="Gene3D" id="1.25.40.20">
    <property type="entry name" value="Ankyrin repeat-containing domain"/>
    <property type="match status" value="1"/>
</dbReference>
<dbReference type="STRING" id="112268.A0A182W771"/>
<reference evidence="3" key="2">
    <citation type="submission" date="2020-05" db="UniProtKB">
        <authorList>
            <consortium name="EnsemblMetazoa"/>
        </authorList>
    </citation>
    <scope>IDENTIFICATION</scope>
    <source>
        <strain evidence="3">MINIMUS1</strain>
    </source>
</reference>
<dbReference type="SMART" id="SM00847">
    <property type="entry name" value="HA2"/>
    <property type="match status" value="1"/>
</dbReference>
<dbReference type="AlphaFoldDB" id="A0A182W771"/>
<dbReference type="InterPro" id="IPR002110">
    <property type="entry name" value="Ankyrin_rpt"/>
</dbReference>
<keyword evidence="1" id="KW-0040">ANK repeat</keyword>
<feature type="domain" description="Helicase-associated" evidence="2">
    <location>
        <begin position="722"/>
        <end position="816"/>
    </location>
</feature>
<evidence type="ECO:0000313" key="4">
    <source>
        <dbReference type="Proteomes" id="UP000075920"/>
    </source>
</evidence>
<dbReference type="VEuPathDB" id="VectorBase:AMIN006193"/>
<organism evidence="3 4">
    <name type="scientific">Anopheles minimus</name>
    <dbReference type="NCBI Taxonomy" id="112268"/>
    <lineage>
        <taxon>Eukaryota</taxon>
        <taxon>Metazoa</taxon>
        <taxon>Ecdysozoa</taxon>
        <taxon>Arthropoda</taxon>
        <taxon>Hexapoda</taxon>
        <taxon>Insecta</taxon>
        <taxon>Pterygota</taxon>
        <taxon>Neoptera</taxon>
        <taxon>Endopterygota</taxon>
        <taxon>Diptera</taxon>
        <taxon>Nematocera</taxon>
        <taxon>Culicoidea</taxon>
        <taxon>Culicidae</taxon>
        <taxon>Anophelinae</taxon>
        <taxon>Anopheles</taxon>
    </lineage>
</organism>
<dbReference type="PANTHER" id="PTHR18934">
    <property type="entry name" value="ATP-DEPENDENT RNA HELICASE"/>
    <property type="match status" value="1"/>
</dbReference>
<accession>A0A182W771</accession>
<dbReference type="Proteomes" id="UP000075920">
    <property type="component" value="Unassembled WGS sequence"/>
</dbReference>
<dbReference type="Gene3D" id="1.20.120.1080">
    <property type="match status" value="1"/>
</dbReference>
<dbReference type="PANTHER" id="PTHR18934:SF213">
    <property type="entry name" value="3'-5' RNA HELICASE YTHDC2"/>
    <property type="match status" value="1"/>
</dbReference>
<dbReference type="PROSITE" id="PS50088">
    <property type="entry name" value="ANK_REPEAT"/>
    <property type="match status" value="1"/>
</dbReference>
<dbReference type="InterPro" id="IPR007502">
    <property type="entry name" value="Helicase-assoc_dom"/>
</dbReference>
<proteinExistence type="predicted"/>
<dbReference type="InterPro" id="IPR036770">
    <property type="entry name" value="Ankyrin_rpt-contain_sf"/>
</dbReference>
<reference evidence="4" key="1">
    <citation type="submission" date="2013-03" db="EMBL/GenBank/DDBJ databases">
        <title>The Genome Sequence of Anopheles minimus MINIMUS1.</title>
        <authorList>
            <consortium name="The Broad Institute Genomics Platform"/>
            <person name="Neafsey D.E."/>
            <person name="Walton C."/>
            <person name="Walker B."/>
            <person name="Young S.K."/>
            <person name="Zeng Q."/>
            <person name="Gargeya S."/>
            <person name="Fitzgerald M."/>
            <person name="Haas B."/>
            <person name="Abouelleil A."/>
            <person name="Allen A.W."/>
            <person name="Alvarado L."/>
            <person name="Arachchi H.M."/>
            <person name="Berlin A.M."/>
            <person name="Chapman S.B."/>
            <person name="Gainer-Dewar J."/>
            <person name="Goldberg J."/>
            <person name="Griggs A."/>
            <person name="Gujja S."/>
            <person name="Hansen M."/>
            <person name="Howarth C."/>
            <person name="Imamovic A."/>
            <person name="Ireland A."/>
            <person name="Larimer J."/>
            <person name="McCowan C."/>
            <person name="Murphy C."/>
            <person name="Pearson M."/>
            <person name="Poon T.W."/>
            <person name="Priest M."/>
            <person name="Roberts A."/>
            <person name="Saif S."/>
            <person name="Shea T."/>
            <person name="Sisk P."/>
            <person name="Sykes S."/>
            <person name="Wortman J."/>
            <person name="Nusbaum C."/>
            <person name="Birren B."/>
        </authorList>
    </citation>
    <scope>NUCLEOTIDE SEQUENCE [LARGE SCALE GENOMIC DNA]</scope>
    <source>
        <strain evidence="4">MINIMUS1</strain>
    </source>
</reference>
<dbReference type="SUPFAM" id="SSF48403">
    <property type="entry name" value="Ankyrin repeat"/>
    <property type="match status" value="1"/>
</dbReference>
<feature type="repeat" description="ANK" evidence="1">
    <location>
        <begin position="436"/>
        <end position="468"/>
    </location>
</feature>
<dbReference type="EnsemblMetazoa" id="AMIN006193-RA">
    <property type="protein sequence ID" value="AMIN006193-PA"/>
    <property type="gene ID" value="AMIN006193"/>
</dbReference>
<sequence>MDVKELLALRKVVEFMLNSECVLQIKIMSEIDPLALKAMQQELALEDKFHTIWFFPVENEVGVIIVRTESGGNGQLAVATEQKLKEFIEIAQQYAPVGFCSSVEYANEKRFVAPENWHFWFIGKHRLRRTPPCVYDTATLRRRRKLPAYQHFRDPGIWSSVADPKVLIVHGRADSGTRTEIVHYLLENVRQMHQSCRMVYVMQDQVEVLATVVRICEERNESIGETIGYKLNINAQVGEMNNVVFCTTQTLIFSMLSNSFRAVLGKLSHLIVDCGDRQLHEMSLVLPLAKKLVDNFPSMKLVLLSSRDEEPSPFGEFFADANVLHIAPGEPTEQHLPDEPHGVVYHYLDEILESICTHKAIQAMKQQLPTTDNALKLVAELQLMYSPHKYNRNVTHIMDMLLERCWFADDTRPFTAVLLPLLEYNKHMVDYQHTDTRLSALMMAGAKGFVDVVKRLLAMGANPNLVGRKTLQAMDWCAEGSENACWQLMNAAHHAYTDEASKRSLLCQTYHKMYNPFVVDQSLVVQIVEHICTNDLPGNILVMLPDFCAVLECYDLLRRGEFVKRNTTRFVICNRMLTEDELKENLLISARVSTKMYVVILIEEPLLELVSSLACIHYVVDTGLVVHRAGDYAKGICIDRSCLATAQRSRFLMWLAQRKCFMLYTKDYLSGGHYEPPIKDVPNAVASDTVLKALSYRPDYTGPTLDYVCTTLFSSDSKSVVAALQTLTQIGAIEKPLSVPTSLGFLLIHLGVGVHLGKALLYSILFRCLDPMITIVAALTVGDPFIEPVDETSEKEIMQLKSIMHNRTYSDCMVLLRLYQQWNQWKTNRTDRKMVQKHRLKPGAMEAISNARVELMSLLRLLGIVKCGRQQNTEQLNRNAGNWHMVKGCLAAGFYPQVAKANYEEKNLTANCGNETYEPHPLSVAQVDALPAKWVIYHQKQDHKLKVPELGKGVQVQLMYNTVITDVTFLLMCGIDRIDTLYTGNLQTRPHDDGKEPVEFIIDQKYYFQLPQEIFDAVSLIRRRLGQLFKDFSHNLLKTMERMESDVLIDYIGDVLYREELSQMGTIPNVDTRPKIKNLLPMGTFWNYTIDMFNRQRK</sequence>
<keyword evidence="4" id="KW-1185">Reference proteome</keyword>
<dbReference type="Gene3D" id="3.40.50.300">
    <property type="entry name" value="P-loop containing nucleotide triphosphate hydrolases"/>
    <property type="match status" value="1"/>
</dbReference>
<dbReference type="GO" id="GO:0004386">
    <property type="term" value="F:helicase activity"/>
    <property type="evidence" value="ECO:0007669"/>
    <property type="project" value="TreeGrafter"/>
</dbReference>
<evidence type="ECO:0000313" key="3">
    <source>
        <dbReference type="EnsemblMetazoa" id="AMIN006193-PA"/>
    </source>
</evidence>
<dbReference type="InterPro" id="IPR011709">
    <property type="entry name" value="DEAD-box_helicase_OB_fold"/>
</dbReference>